<dbReference type="InterPro" id="IPR036871">
    <property type="entry name" value="PX_dom_sf"/>
</dbReference>
<gene>
    <name evidence="10" type="ORF">BS47DRAFT_1345096</name>
</gene>
<dbReference type="GO" id="GO:0042147">
    <property type="term" value="P:retrograde transport, endosome to Golgi"/>
    <property type="evidence" value="ECO:0007669"/>
    <property type="project" value="InterPro"/>
</dbReference>
<evidence type="ECO:0000256" key="3">
    <source>
        <dbReference type="ARBA" id="ARBA00010883"/>
    </source>
</evidence>
<dbReference type="InterPro" id="IPR028662">
    <property type="entry name" value="SNX8/Mvp1"/>
</dbReference>
<dbReference type="GO" id="GO:0006623">
    <property type="term" value="P:protein targeting to vacuole"/>
    <property type="evidence" value="ECO:0007669"/>
    <property type="project" value="TreeGrafter"/>
</dbReference>
<dbReference type="InterPro" id="IPR001683">
    <property type="entry name" value="PX_dom"/>
</dbReference>
<dbReference type="PANTHER" id="PTHR47554:SF1">
    <property type="entry name" value="SORTING NEXIN MVP1"/>
    <property type="match status" value="1"/>
</dbReference>
<dbReference type="SUPFAM" id="SSF47473">
    <property type="entry name" value="EF-hand"/>
    <property type="match status" value="1"/>
</dbReference>
<dbReference type="OrthoDB" id="10064318at2759"/>
<dbReference type="InterPro" id="IPR045734">
    <property type="entry name" value="Snx8_BAR_dom"/>
</dbReference>
<keyword evidence="7" id="KW-0653">Protein transport</keyword>
<dbReference type="Gene3D" id="1.10.238.10">
    <property type="entry name" value="EF-hand"/>
    <property type="match status" value="1"/>
</dbReference>
<protein>
    <recommendedName>
        <fullName evidence="4">Sorting nexin MVP1</fullName>
    </recommendedName>
</protein>
<evidence type="ECO:0000313" key="11">
    <source>
        <dbReference type="Proteomes" id="UP000886523"/>
    </source>
</evidence>
<proteinExistence type="inferred from homology"/>
<dbReference type="InterPro" id="IPR011992">
    <property type="entry name" value="EF-hand-dom_pair"/>
</dbReference>
<feature type="domain" description="PX" evidence="9">
    <location>
        <begin position="222"/>
        <end position="328"/>
    </location>
</feature>
<sequence>MFNAPRPNLYPSNGLGSASFVDENPLSGSTYGGVEDPWSSTPALPPPPPPLPSVFGNILVDATVPAVYQRAFELADPSGSGEVSVNILVRTLSTSGLSSSSIDRIINLVSSRPRVSKLEFYIALGLVALAQENKDIGIEQLAAYAHNNTFPTPVLNLSSFVSASSTSHPALSDIPPYSESADPWIYGDPSLNGHPSTFPPPPRPNAPSSVTGALGFNWWKTQTNVEISTVPEKQGFILARYTVYMVQTDRGASVARRYSEFAYLFDCLVRRYPFRLIPCLPPKRFGGDVNFLEQRRKGLLRFLRFVVNHPVIREDGLLAVFLTEPNLEAWRKHSSISLEEESSSKRIDRVQEMGIPSDLEERTAEVRRRINPLIEQWTRLCIVAERILKRRESTASDISRLTTTMNALAEENPESWRADGDEFYLGVRQGLLTTSRRFRLHADLLERRARQTLVTSLEALKAQRDLYIATRDLFLRHDRLSGDEVEKLKKRVEMSSQKLEAIKNARKDGWAAEADKVLSSIELDQSAIAAALARRVFIRHSTWHELRVVLYNRENTLLSQALQGFAREEREFMESSLLGWAALTDELQSMPLEPVSHF</sequence>
<dbReference type="GO" id="GO:0016020">
    <property type="term" value="C:membrane"/>
    <property type="evidence" value="ECO:0007669"/>
    <property type="project" value="UniProtKB-SubCell"/>
</dbReference>
<evidence type="ECO:0000259" key="9">
    <source>
        <dbReference type="PROSITE" id="PS50195"/>
    </source>
</evidence>
<dbReference type="PANTHER" id="PTHR47554">
    <property type="entry name" value="SORTING NEXIN MVP1"/>
    <property type="match status" value="1"/>
</dbReference>
<dbReference type="PROSITE" id="PS50195">
    <property type="entry name" value="PX"/>
    <property type="match status" value="1"/>
</dbReference>
<comment type="caution">
    <text evidence="10">The sequence shown here is derived from an EMBL/GenBank/DDBJ whole genome shotgun (WGS) entry which is preliminary data.</text>
</comment>
<evidence type="ECO:0000256" key="5">
    <source>
        <dbReference type="ARBA" id="ARBA00022448"/>
    </source>
</evidence>
<accession>A0A9P6AVP5</accession>
<dbReference type="CDD" id="cd07597">
    <property type="entry name" value="BAR_SNX8"/>
    <property type="match status" value="1"/>
</dbReference>
<evidence type="ECO:0000256" key="2">
    <source>
        <dbReference type="ARBA" id="ARBA00004496"/>
    </source>
</evidence>
<dbReference type="SMART" id="SM00312">
    <property type="entry name" value="PX"/>
    <property type="match status" value="1"/>
</dbReference>
<dbReference type="SUPFAM" id="SSF64268">
    <property type="entry name" value="PX domain"/>
    <property type="match status" value="1"/>
</dbReference>
<dbReference type="Gene3D" id="3.30.1520.10">
    <property type="entry name" value="Phox-like domain"/>
    <property type="match status" value="1"/>
</dbReference>
<keyword evidence="5" id="KW-0813">Transport</keyword>
<name>A0A9P6AVP5_9AGAM</name>
<keyword evidence="8" id="KW-0472">Membrane</keyword>
<dbReference type="GO" id="GO:0032266">
    <property type="term" value="F:phosphatidylinositol-3-phosphate binding"/>
    <property type="evidence" value="ECO:0007669"/>
    <property type="project" value="TreeGrafter"/>
</dbReference>
<dbReference type="Pfam" id="PF00787">
    <property type="entry name" value="PX"/>
    <property type="match status" value="1"/>
</dbReference>
<evidence type="ECO:0000256" key="7">
    <source>
        <dbReference type="ARBA" id="ARBA00022927"/>
    </source>
</evidence>
<reference evidence="10" key="1">
    <citation type="journal article" date="2020" name="Nat. Commun.">
        <title>Large-scale genome sequencing of mycorrhizal fungi provides insights into the early evolution of symbiotic traits.</title>
        <authorList>
            <person name="Miyauchi S."/>
            <person name="Kiss E."/>
            <person name="Kuo A."/>
            <person name="Drula E."/>
            <person name="Kohler A."/>
            <person name="Sanchez-Garcia M."/>
            <person name="Morin E."/>
            <person name="Andreopoulos B."/>
            <person name="Barry K.W."/>
            <person name="Bonito G."/>
            <person name="Buee M."/>
            <person name="Carver A."/>
            <person name="Chen C."/>
            <person name="Cichocki N."/>
            <person name="Clum A."/>
            <person name="Culley D."/>
            <person name="Crous P.W."/>
            <person name="Fauchery L."/>
            <person name="Girlanda M."/>
            <person name="Hayes R.D."/>
            <person name="Keri Z."/>
            <person name="LaButti K."/>
            <person name="Lipzen A."/>
            <person name="Lombard V."/>
            <person name="Magnuson J."/>
            <person name="Maillard F."/>
            <person name="Murat C."/>
            <person name="Nolan M."/>
            <person name="Ohm R.A."/>
            <person name="Pangilinan J."/>
            <person name="Pereira M.F."/>
            <person name="Perotto S."/>
            <person name="Peter M."/>
            <person name="Pfister S."/>
            <person name="Riley R."/>
            <person name="Sitrit Y."/>
            <person name="Stielow J.B."/>
            <person name="Szollosi G."/>
            <person name="Zifcakova L."/>
            <person name="Stursova M."/>
            <person name="Spatafora J.W."/>
            <person name="Tedersoo L."/>
            <person name="Vaario L.M."/>
            <person name="Yamada A."/>
            <person name="Yan M."/>
            <person name="Wang P."/>
            <person name="Xu J."/>
            <person name="Bruns T."/>
            <person name="Baldrian P."/>
            <person name="Vilgalys R."/>
            <person name="Dunand C."/>
            <person name="Henrissat B."/>
            <person name="Grigoriev I.V."/>
            <person name="Hibbett D."/>
            <person name="Nagy L.G."/>
            <person name="Martin F.M."/>
        </authorList>
    </citation>
    <scope>NUCLEOTIDE SEQUENCE</scope>
    <source>
        <strain evidence="10">UP504</strain>
    </source>
</reference>
<keyword evidence="11" id="KW-1185">Reference proteome</keyword>
<evidence type="ECO:0000256" key="6">
    <source>
        <dbReference type="ARBA" id="ARBA00022490"/>
    </source>
</evidence>
<organism evidence="10 11">
    <name type="scientific">Hydnum rufescens UP504</name>
    <dbReference type="NCBI Taxonomy" id="1448309"/>
    <lineage>
        <taxon>Eukaryota</taxon>
        <taxon>Fungi</taxon>
        <taxon>Dikarya</taxon>
        <taxon>Basidiomycota</taxon>
        <taxon>Agaricomycotina</taxon>
        <taxon>Agaricomycetes</taxon>
        <taxon>Cantharellales</taxon>
        <taxon>Hydnaceae</taxon>
        <taxon>Hydnum</taxon>
    </lineage>
</organism>
<dbReference type="Proteomes" id="UP000886523">
    <property type="component" value="Unassembled WGS sequence"/>
</dbReference>
<comment type="similarity">
    <text evidence="3">Belongs to the sorting nexin family.</text>
</comment>
<keyword evidence="6" id="KW-0963">Cytoplasm</keyword>
<evidence type="ECO:0000256" key="4">
    <source>
        <dbReference type="ARBA" id="ARBA00014268"/>
    </source>
</evidence>
<dbReference type="GO" id="GO:0005768">
    <property type="term" value="C:endosome"/>
    <property type="evidence" value="ECO:0007669"/>
    <property type="project" value="TreeGrafter"/>
</dbReference>
<dbReference type="Pfam" id="PF19566">
    <property type="entry name" value="Snx8_BAR_dom"/>
    <property type="match status" value="1"/>
</dbReference>
<evidence type="ECO:0000313" key="10">
    <source>
        <dbReference type="EMBL" id="KAF9512654.1"/>
    </source>
</evidence>
<dbReference type="EMBL" id="MU128983">
    <property type="protein sequence ID" value="KAF9512654.1"/>
    <property type="molecule type" value="Genomic_DNA"/>
</dbReference>
<comment type="subcellular location">
    <subcellularLocation>
        <location evidence="2">Cytoplasm</location>
    </subcellularLocation>
    <subcellularLocation>
        <location evidence="1">Membrane</location>
        <topology evidence="1">Peripheral membrane protein</topology>
        <orientation evidence="1">Cytoplasmic side</orientation>
    </subcellularLocation>
</comment>
<dbReference type="GO" id="GO:0005829">
    <property type="term" value="C:cytosol"/>
    <property type="evidence" value="ECO:0007669"/>
    <property type="project" value="GOC"/>
</dbReference>
<evidence type="ECO:0000256" key="8">
    <source>
        <dbReference type="ARBA" id="ARBA00023136"/>
    </source>
</evidence>
<dbReference type="AlphaFoldDB" id="A0A9P6AVP5"/>
<evidence type="ECO:0000256" key="1">
    <source>
        <dbReference type="ARBA" id="ARBA00004287"/>
    </source>
</evidence>